<evidence type="ECO:0000259" key="8">
    <source>
        <dbReference type="PROSITE" id="PS50928"/>
    </source>
</evidence>
<dbReference type="PROSITE" id="PS51257">
    <property type="entry name" value="PROKAR_LIPOPROTEIN"/>
    <property type="match status" value="1"/>
</dbReference>
<protein>
    <submittedName>
        <fullName evidence="9">Sugar ABC transporter permease</fullName>
    </submittedName>
</protein>
<sequence>MSAFVERGSKTLVYLFLAFGCLVCLTPFYWMFRSSLMTLDQIFVMPPIWFPSPIQLSNYHDALTMFPFHTYFLNTLTIVSLSVLGTVLTSSLCAYSFARLNWPGRDKMFALILTSMMLPGAATLIPTFLGWRTVGAINTFIPLILPSWFGGGAFNIFLLRQFFKTIPKELDEAALIDGAGLFRIYTSILLPLIKPALIVVALFAFLHHWNDFLSPIIYLNSEKNYTLAIGLQQFKGQFNAQWNYMMAASTVVILPTVLVFLIGQKYFIEGITLTGLKG</sequence>
<evidence type="ECO:0000256" key="3">
    <source>
        <dbReference type="ARBA" id="ARBA00022475"/>
    </source>
</evidence>
<evidence type="ECO:0000256" key="6">
    <source>
        <dbReference type="ARBA" id="ARBA00023136"/>
    </source>
</evidence>
<dbReference type="EMBL" id="BMGR01000018">
    <property type="protein sequence ID" value="GGG22658.1"/>
    <property type="molecule type" value="Genomic_DNA"/>
</dbReference>
<evidence type="ECO:0000256" key="2">
    <source>
        <dbReference type="ARBA" id="ARBA00022448"/>
    </source>
</evidence>
<keyword evidence="5 7" id="KW-1133">Transmembrane helix</keyword>
<dbReference type="PROSITE" id="PS50928">
    <property type="entry name" value="ABC_TM1"/>
    <property type="match status" value="1"/>
</dbReference>
<name>A0A917G4E5_9BACL</name>
<organism evidence="9 10">
    <name type="scientific">Paenibacillus abyssi</name>
    <dbReference type="NCBI Taxonomy" id="1340531"/>
    <lineage>
        <taxon>Bacteria</taxon>
        <taxon>Bacillati</taxon>
        <taxon>Bacillota</taxon>
        <taxon>Bacilli</taxon>
        <taxon>Bacillales</taxon>
        <taxon>Paenibacillaceae</taxon>
        <taxon>Paenibacillus</taxon>
    </lineage>
</organism>
<feature type="transmembrane region" description="Helical" evidence="7">
    <location>
        <begin position="244"/>
        <end position="263"/>
    </location>
</feature>
<evidence type="ECO:0000256" key="7">
    <source>
        <dbReference type="RuleBase" id="RU363032"/>
    </source>
</evidence>
<gene>
    <name evidence="9" type="ORF">GCM10010916_44170</name>
</gene>
<keyword evidence="3" id="KW-1003">Cell membrane</keyword>
<reference evidence="9" key="2">
    <citation type="submission" date="2020-09" db="EMBL/GenBank/DDBJ databases">
        <authorList>
            <person name="Sun Q."/>
            <person name="Zhou Y."/>
        </authorList>
    </citation>
    <scope>NUCLEOTIDE SEQUENCE</scope>
    <source>
        <strain evidence="9">CGMCC 1.12987</strain>
    </source>
</reference>
<keyword evidence="10" id="KW-1185">Reference proteome</keyword>
<comment type="similarity">
    <text evidence="7">Belongs to the binding-protein-dependent transport system permease family.</text>
</comment>
<reference evidence="9" key="1">
    <citation type="journal article" date="2014" name="Int. J. Syst. Evol. Microbiol.">
        <title>Complete genome sequence of Corynebacterium casei LMG S-19264T (=DSM 44701T), isolated from a smear-ripened cheese.</title>
        <authorList>
            <consortium name="US DOE Joint Genome Institute (JGI-PGF)"/>
            <person name="Walter F."/>
            <person name="Albersmeier A."/>
            <person name="Kalinowski J."/>
            <person name="Ruckert C."/>
        </authorList>
    </citation>
    <scope>NUCLEOTIDE SEQUENCE</scope>
    <source>
        <strain evidence="9">CGMCC 1.12987</strain>
    </source>
</reference>
<comment type="caution">
    <text evidence="9">The sequence shown here is derived from an EMBL/GenBank/DDBJ whole genome shotgun (WGS) entry which is preliminary data.</text>
</comment>
<dbReference type="GO" id="GO:0005886">
    <property type="term" value="C:plasma membrane"/>
    <property type="evidence" value="ECO:0007669"/>
    <property type="project" value="UniProtKB-SubCell"/>
</dbReference>
<dbReference type="Pfam" id="PF00528">
    <property type="entry name" value="BPD_transp_1"/>
    <property type="match status" value="1"/>
</dbReference>
<dbReference type="CDD" id="cd06261">
    <property type="entry name" value="TM_PBP2"/>
    <property type="match status" value="1"/>
</dbReference>
<dbReference type="SUPFAM" id="SSF161098">
    <property type="entry name" value="MetI-like"/>
    <property type="match status" value="1"/>
</dbReference>
<dbReference type="GO" id="GO:0055085">
    <property type="term" value="P:transmembrane transport"/>
    <property type="evidence" value="ECO:0007669"/>
    <property type="project" value="InterPro"/>
</dbReference>
<dbReference type="Proteomes" id="UP000644756">
    <property type="component" value="Unassembled WGS sequence"/>
</dbReference>
<keyword evidence="2 7" id="KW-0813">Transport</keyword>
<evidence type="ECO:0000313" key="10">
    <source>
        <dbReference type="Proteomes" id="UP000644756"/>
    </source>
</evidence>
<proteinExistence type="inferred from homology"/>
<keyword evidence="6 7" id="KW-0472">Membrane</keyword>
<feature type="transmembrane region" description="Helical" evidence="7">
    <location>
        <begin position="109"/>
        <end position="131"/>
    </location>
</feature>
<evidence type="ECO:0000256" key="5">
    <source>
        <dbReference type="ARBA" id="ARBA00022989"/>
    </source>
</evidence>
<comment type="subcellular location">
    <subcellularLocation>
        <location evidence="1 7">Cell membrane</location>
        <topology evidence="1 7">Multi-pass membrane protein</topology>
    </subcellularLocation>
</comment>
<evidence type="ECO:0000313" key="9">
    <source>
        <dbReference type="EMBL" id="GGG22658.1"/>
    </source>
</evidence>
<feature type="transmembrane region" description="Helical" evidence="7">
    <location>
        <begin position="184"/>
        <end position="206"/>
    </location>
</feature>
<dbReference type="InterPro" id="IPR035906">
    <property type="entry name" value="MetI-like_sf"/>
</dbReference>
<dbReference type="InterPro" id="IPR000515">
    <property type="entry name" value="MetI-like"/>
</dbReference>
<evidence type="ECO:0000256" key="4">
    <source>
        <dbReference type="ARBA" id="ARBA00022692"/>
    </source>
</evidence>
<dbReference type="AlphaFoldDB" id="A0A917G4E5"/>
<accession>A0A917G4E5</accession>
<feature type="transmembrane region" description="Helical" evidence="7">
    <location>
        <begin position="12"/>
        <end position="32"/>
    </location>
</feature>
<feature type="domain" description="ABC transmembrane type-1" evidence="8">
    <location>
        <begin position="72"/>
        <end position="263"/>
    </location>
</feature>
<dbReference type="RefSeq" id="WP_188533247.1">
    <property type="nucleotide sequence ID" value="NZ_BMGR01000018.1"/>
</dbReference>
<evidence type="ECO:0000256" key="1">
    <source>
        <dbReference type="ARBA" id="ARBA00004651"/>
    </source>
</evidence>
<feature type="transmembrane region" description="Helical" evidence="7">
    <location>
        <begin position="143"/>
        <end position="163"/>
    </location>
</feature>
<dbReference type="Gene3D" id="1.10.3720.10">
    <property type="entry name" value="MetI-like"/>
    <property type="match status" value="1"/>
</dbReference>
<keyword evidence="4 7" id="KW-0812">Transmembrane</keyword>
<dbReference type="PANTHER" id="PTHR43744">
    <property type="entry name" value="ABC TRANSPORTER PERMEASE PROTEIN MG189-RELATED-RELATED"/>
    <property type="match status" value="1"/>
</dbReference>
<feature type="transmembrane region" description="Helical" evidence="7">
    <location>
        <begin position="71"/>
        <end position="97"/>
    </location>
</feature>
<dbReference type="PANTHER" id="PTHR43744:SF12">
    <property type="entry name" value="ABC TRANSPORTER PERMEASE PROTEIN MG189-RELATED"/>
    <property type="match status" value="1"/>
</dbReference>